<dbReference type="EMBL" id="CP151632">
    <property type="protein sequence ID" value="WZO35073.1"/>
    <property type="molecule type" value="Genomic_DNA"/>
</dbReference>
<accession>A0AAU6SDU1</accession>
<dbReference type="InterPro" id="IPR036514">
    <property type="entry name" value="SGNH_hydro_sf"/>
</dbReference>
<keyword evidence="3" id="KW-0378">Hydrolase</keyword>
<dbReference type="AlphaFoldDB" id="A0AAU6SDU1"/>
<dbReference type="SUPFAM" id="SSF52266">
    <property type="entry name" value="SGNH hydrolase"/>
    <property type="match status" value="1"/>
</dbReference>
<feature type="domain" description="SGNH hydrolase-type esterase" evidence="2">
    <location>
        <begin position="63"/>
        <end position="230"/>
    </location>
</feature>
<reference evidence="3" key="1">
    <citation type="submission" date="2024-04" db="EMBL/GenBank/DDBJ databases">
        <authorList>
            <person name="Roder T."/>
            <person name="Oberhansli S."/>
            <person name="Kreuzer M."/>
        </authorList>
    </citation>
    <scope>NUCLEOTIDE SEQUENCE</scope>
    <source>
        <strain evidence="3">LWS13-1.2</strain>
    </source>
</reference>
<dbReference type="CDD" id="cd00229">
    <property type="entry name" value="SGNH_hydrolase"/>
    <property type="match status" value="1"/>
</dbReference>
<dbReference type="GO" id="GO:0016787">
    <property type="term" value="F:hydrolase activity"/>
    <property type="evidence" value="ECO:0007669"/>
    <property type="project" value="UniProtKB-KW"/>
</dbReference>
<dbReference type="PANTHER" id="PTHR30383">
    <property type="entry name" value="THIOESTERASE 1/PROTEASE 1/LYSOPHOSPHOLIPASE L1"/>
    <property type="match status" value="1"/>
</dbReference>
<dbReference type="Pfam" id="PF13472">
    <property type="entry name" value="Lipase_GDSL_2"/>
    <property type="match status" value="1"/>
</dbReference>
<keyword evidence="1" id="KW-0812">Transmembrane</keyword>
<feature type="transmembrane region" description="Helical" evidence="1">
    <location>
        <begin position="12"/>
        <end position="36"/>
    </location>
</feature>
<dbReference type="InterPro" id="IPR051532">
    <property type="entry name" value="Ester_Hydrolysis_Enzymes"/>
</dbReference>
<organism evidence="3">
    <name type="scientific">Microbacterium sp. LWS13-1.2</name>
    <dbReference type="NCBI Taxonomy" id="3135264"/>
    <lineage>
        <taxon>Bacteria</taxon>
        <taxon>Bacillati</taxon>
        <taxon>Actinomycetota</taxon>
        <taxon>Actinomycetes</taxon>
        <taxon>Micrococcales</taxon>
        <taxon>Microbacteriaceae</taxon>
        <taxon>Microbacterium</taxon>
    </lineage>
</organism>
<gene>
    <name evidence="3" type="ORF">MRBLWS13_002749</name>
</gene>
<proteinExistence type="predicted"/>
<evidence type="ECO:0000256" key="1">
    <source>
        <dbReference type="SAM" id="Phobius"/>
    </source>
</evidence>
<evidence type="ECO:0000259" key="2">
    <source>
        <dbReference type="Pfam" id="PF13472"/>
    </source>
</evidence>
<dbReference type="PANTHER" id="PTHR30383:SF29">
    <property type="entry name" value="SGNH HYDROLASE-TYPE ESTERASE DOMAIN-CONTAINING PROTEIN"/>
    <property type="match status" value="1"/>
</dbReference>
<dbReference type="InterPro" id="IPR013830">
    <property type="entry name" value="SGNH_hydro"/>
</dbReference>
<protein>
    <submittedName>
        <fullName evidence="3">SGNH/GDSL hydrolase family protein</fullName>
    </submittedName>
</protein>
<keyword evidence="1" id="KW-0472">Membrane</keyword>
<dbReference type="Gene3D" id="3.40.50.1110">
    <property type="entry name" value="SGNH hydrolase"/>
    <property type="match status" value="1"/>
</dbReference>
<dbReference type="RefSeq" id="WP_349425909.1">
    <property type="nucleotide sequence ID" value="NZ_CP151632.1"/>
</dbReference>
<evidence type="ECO:0000313" key="3">
    <source>
        <dbReference type="EMBL" id="WZO35073.1"/>
    </source>
</evidence>
<name>A0AAU6SDU1_9MICO</name>
<keyword evidence="1" id="KW-1133">Transmembrane helix</keyword>
<sequence>MRMLGRDVGGMPLWVLTLVVVAGIVIAAFLSSGVIVRGEAPRYTPPRDAASPTIPAPMPLAVFIGDSYTQGAGGGGVRWPTLVGDAHGWDVDNLGLGGTGYIRTSDANSCGRAYCGTYGQTIDEIVGSPTYIVVSGGRNDVGLPTADVAAAADAFFGELRERYPYAMIFVMAPWFDDDAPPPSAGEFAQAIQAAALENEVVYLDSGQPLFGRTDLISADGVHPNAAGYQALAAAVTAVLDPQLAP</sequence>